<proteinExistence type="predicted"/>
<dbReference type="AlphaFoldDB" id="A4SDT1"/>
<organism evidence="1">
    <name type="scientific">Chlorobium phaeovibrioides (strain DSM 265 / 1930)</name>
    <name type="common">Prosthecochloris vibrioformis (strain DSM 265)</name>
    <dbReference type="NCBI Taxonomy" id="290318"/>
    <lineage>
        <taxon>Bacteria</taxon>
        <taxon>Pseudomonadati</taxon>
        <taxon>Chlorobiota</taxon>
        <taxon>Chlorobiia</taxon>
        <taxon>Chlorobiales</taxon>
        <taxon>Chlorobiaceae</taxon>
        <taxon>Chlorobium/Pelodictyon group</taxon>
        <taxon>Chlorobium</taxon>
    </lineage>
</organism>
<reference evidence="1" key="1">
    <citation type="submission" date="2007-03" db="EMBL/GenBank/DDBJ databases">
        <title>Complete sequence of Prosthecochloris vibrioformis DSM 265.</title>
        <authorList>
            <consortium name="US DOE Joint Genome Institute"/>
            <person name="Copeland A."/>
            <person name="Lucas S."/>
            <person name="Lapidus A."/>
            <person name="Barry K."/>
            <person name="Detter J.C."/>
            <person name="Glavina del Rio T."/>
            <person name="Hammon N."/>
            <person name="Israni S."/>
            <person name="Pitluck S."/>
            <person name="Schmutz J."/>
            <person name="Larimer F."/>
            <person name="Land M."/>
            <person name="Hauser L."/>
            <person name="Mikhailova N."/>
            <person name="Li T."/>
            <person name="Overmann J."/>
            <person name="Schuster S.C."/>
            <person name="Bryant D.A."/>
            <person name="Richardson P."/>
        </authorList>
    </citation>
    <scope>NUCLEOTIDE SEQUENCE [LARGE SCALE GENOMIC DNA]</scope>
    <source>
        <strain evidence="1">DSM 265</strain>
    </source>
</reference>
<gene>
    <name evidence="1" type="ordered locus">Cvib_0618</name>
</gene>
<protein>
    <submittedName>
        <fullName evidence="1">Uncharacterized protein</fullName>
    </submittedName>
</protein>
<sequence>MLEAFMKTYAIERVFHAELDNLIFDIKSLSALLEHIGKGLFCPRDSIHRGIASLVYVNDVSRLEYMNNWFRNNHKLVKNDMELLGYMLMHEEGFYSLPIESSFGKPSMVNWTYIDKDKVQGVFDAAAMGQYLFGVDPDNISGPLYNGFVNENALIDLKALNFKFEKKSNVLFVKYEANQGWVRCYNLHIHSKVFKKLARFYWFLKVIEASNQERRSLISHNIVNWRIFYRVKQKLRIYIEHMVN</sequence>
<evidence type="ECO:0000313" key="1">
    <source>
        <dbReference type="EMBL" id="ABP36640.1"/>
    </source>
</evidence>
<dbReference type="EMBL" id="CP000607">
    <property type="protein sequence ID" value="ABP36640.1"/>
    <property type="molecule type" value="Genomic_DNA"/>
</dbReference>
<name>A4SDT1_CHLPM</name>
<dbReference type="HOGENOM" id="CLU_1137271_0_0_10"/>
<dbReference type="STRING" id="290318.Cvib_0618"/>
<accession>A4SDT1</accession>
<dbReference type="KEGG" id="pvi:Cvib_0618"/>